<sequence>MAKGKGKRVKAVTSESSSSTVEISRKRSKAGRKHITCRETEDQRRQLVDQTEEEDVDQVIFQKNVQKSLKKTSSLEKTVKEFLEGLQDYVEDEARFKYSLLPSMSSQDCESARFGQQESWIKLLLNIEELQPSLITLLLEKLPEFSGEDEESVFDKSDSSNLPKLILDKFYWLGRVVKAKEMTNKMLEMIEVCSPAVQKEIINCISEAVTDSEHNDVAIKLKELMEQNSSLTIPALNALNNLNVMPELLSEVCKSALQTLSSADLEDLPVIVKFILRTVTPSTSLEVIKRVTQFSPSTSAFLPLVLLKTKGHIHQVRSYGRSISATSLFTTYPEFDDSDCKDKTFSYTSMKEMNVMWTYKKGDKVIEIGYMNVDTLRQNLLVLLGDREHLRIEVFAPYYNHLKYDIDPEEGEQYGVTEEVKDIFYEFDIDEKDYLTKEEIENLTLEQLKEFARRVDLPTVPPEQPNYEYKEEKEEEIEDAKEEAEDKEGVSQVKEDEEEKEDEQVDEDKEDAETKAEDKEEEQEEAQEEPKVHGHGHDHHDHDEL</sequence>
<dbReference type="GO" id="GO:1990918">
    <property type="term" value="P:double-strand break repair involved in meiotic recombination"/>
    <property type="evidence" value="ECO:0007669"/>
    <property type="project" value="TreeGrafter"/>
</dbReference>
<dbReference type="GO" id="GO:0070182">
    <property type="term" value="F:DNA polymerase binding"/>
    <property type="evidence" value="ECO:0007669"/>
    <property type="project" value="TreeGrafter"/>
</dbReference>
<evidence type="ECO:0000256" key="5">
    <source>
        <dbReference type="ARBA" id="ARBA00093456"/>
    </source>
</evidence>
<dbReference type="InterPro" id="IPR029448">
    <property type="entry name" value="FANCD2"/>
</dbReference>
<dbReference type="GO" id="GO:0000793">
    <property type="term" value="C:condensed chromosome"/>
    <property type="evidence" value="ECO:0007669"/>
    <property type="project" value="TreeGrafter"/>
</dbReference>
<feature type="compositionally biased region" description="Acidic residues" evidence="6">
    <location>
        <begin position="473"/>
        <end position="486"/>
    </location>
</feature>
<dbReference type="PANTHER" id="PTHR32086">
    <property type="entry name" value="FANCONI ANEMIA GROUP D2 PROTEIN"/>
    <property type="match status" value="1"/>
</dbReference>
<evidence type="ECO:0000256" key="1">
    <source>
        <dbReference type="ARBA" id="ARBA00004123"/>
    </source>
</evidence>
<feature type="compositionally biased region" description="Basic residues" evidence="6">
    <location>
        <begin position="26"/>
        <end position="35"/>
    </location>
</feature>
<reference evidence="8 9" key="1">
    <citation type="journal article" date="2017" name="PLoS Biol.">
        <title>The sea cucumber genome provides insights into morphological evolution and visceral regeneration.</title>
        <authorList>
            <person name="Zhang X."/>
            <person name="Sun L."/>
            <person name="Yuan J."/>
            <person name="Sun Y."/>
            <person name="Gao Y."/>
            <person name="Zhang L."/>
            <person name="Li S."/>
            <person name="Dai H."/>
            <person name="Hamel J.F."/>
            <person name="Liu C."/>
            <person name="Yu Y."/>
            <person name="Liu S."/>
            <person name="Lin W."/>
            <person name="Guo K."/>
            <person name="Jin S."/>
            <person name="Xu P."/>
            <person name="Storey K.B."/>
            <person name="Huan P."/>
            <person name="Zhang T."/>
            <person name="Zhou Y."/>
            <person name="Zhang J."/>
            <person name="Lin C."/>
            <person name="Li X."/>
            <person name="Xing L."/>
            <person name="Huo D."/>
            <person name="Sun M."/>
            <person name="Wang L."/>
            <person name="Mercier A."/>
            <person name="Li F."/>
            <person name="Yang H."/>
            <person name="Xiang J."/>
        </authorList>
    </citation>
    <scope>NUCLEOTIDE SEQUENCE [LARGE SCALE GENOMIC DNA]</scope>
    <source>
        <strain evidence="8">Shaxun</strain>
        <tissue evidence="8">Muscle</tissue>
    </source>
</reference>
<comment type="similarity">
    <text evidence="5">Belongs to the Fanconi anemia protein FANCD2 family.</text>
</comment>
<dbReference type="GO" id="GO:0007129">
    <property type="term" value="P:homologous chromosome pairing at meiosis"/>
    <property type="evidence" value="ECO:0007669"/>
    <property type="project" value="TreeGrafter"/>
</dbReference>
<evidence type="ECO:0000313" key="8">
    <source>
        <dbReference type="EMBL" id="PIK60065.1"/>
    </source>
</evidence>
<feature type="region of interest" description="Disordered" evidence="6">
    <location>
        <begin position="456"/>
        <end position="545"/>
    </location>
</feature>
<evidence type="ECO:0000259" key="7">
    <source>
        <dbReference type="PROSITE" id="PS50222"/>
    </source>
</evidence>
<feature type="compositionally biased region" description="Acidic residues" evidence="6">
    <location>
        <begin position="495"/>
        <end position="511"/>
    </location>
</feature>
<feature type="compositionally biased region" description="Basic residues" evidence="6">
    <location>
        <begin position="1"/>
        <end position="10"/>
    </location>
</feature>
<dbReference type="STRING" id="307972.A0A2G8LIK7"/>
<feature type="domain" description="EF-hand" evidence="7">
    <location>
        <begin position="415"/>
        <end position="450"/>
    </location>
</feature>
<dbReference type="GO" id="GO:0036297">
    <property type="term" value="P:interstrand cross-link repair"/>
    <property type="evidence" value="ECO:0007669"/>
    <property type="project" value="TreeGrafter"/>
</dbReference>
<proteinExistence type="inferred from homology"/>
<dbReference type="OrthoDB" id="10069172at2759"/>
<accession>A0A2G8LIK7</accession>
<organism evidence="8 9">
    <name type="scientific">Stichopus japonicus</name>
    <name type="common">Sea cucumber</name>
    <dbReference type="NCBI Taxonomy" id="307972"/>
    <lineage>
        <taxon>Eukaryota</taxon>
        <taxon>Metazoa</taxon>
        <taxon>Echinodermata</taxon>
        <taxon>Eleutherozoa</taxon>
        <taxon>Echinozoa</taxon>
        <taxon>Holothuroidea</taxon>
        <taxon>Aspidochirotacea</taxon>
        <taxon>Aspidochirotida</taxon>
        <taxon>Stichopodidae</taxon>
        <taxon>Apostichopus</taxon>
    </lineage>
</organism>
<evidence type="ECO:0000256" key="6">
    <source>
        <dbReference type="SAM" id="MobiDB-lite"/>
    </source>
</evidence>
<evidence type="ECO:0000256" key="2">
    <source>
        <dbReference type="ARBA" id="ARBA00022499"/>
    </source>
</evidence>
<keyword evidence="4" id="KW-0539">Nucleus</keyword>
<dbReference type="Proteomes" id="UP000230750">
    <property type="component" value="Unassembled WGS sequence"/>
</dbReference>
<name>A0A2G8LIK7_STIJA</name>
<dbReference type="Pfam" id="PF14631">
    <property type="entry name" value="FancD2"/>
    <property type="match status" value="1"/>
</dbReference>
<evidence type="ECO:0000256" key="4">
    <source>
        <dbReference type="ARBA" id="ARBA00023242"/>
    </source>
</evidence>
<keyword evidence="2" id="KW-1017">Isopeptide bond</keyword>
<dbReference type="GO" id="GO:0005509">
    <property type="term" value="F:calcium ion binding"/>
    <property type="evidence" value="ECO:0007669"/>
    <property type="project" value="InterPro"/>
</dbReference>
<dbReference type="PROSITE" id="PS50222">
    <property type="entry name" value="EF_HAND_2"/>
    <property type="match status" value="1"/>
</dbReference>
<evidence type="ECO:0000256" key="3">
    <source>
        <dbReference type="ARBA" id="ARBA00022843"/>
    </source>
</evidence>
<feature type="region of interest" description="Disordered" evidence="6">
    <location>
        <begin position="1"/>
        <end position="38"/>
    </location>
</feature>
<evidence type="ECO:0000313" key="9">
    <source>
        <dbReference type="Proteomes" id="UP000230750"/>
    </source>
</evidence>
<dbReference type="InterPro" id="IPR002048">
    <property type="entry name" value="EF_hand_dom"/>
</dbReference>
<comment type="caution">
    <text evidence="8">The sequence shown here is derived from an EMBL/GenBank/DDBJ whole genome shotgun (WGS) entry which is preliminary data.</text>
</comment>
<comment type="subcellular location">
    <subcellularLocation>
        <location evidence="1">Nucleus</location>
    </subcellularLocation>
</comment>
<dbReference type="AlphaFoldDB" id="A0A2G8LIK7"/>
<keyword evidence="3" id="KW-0832">Ubl conjugation</keyword>
<keyword evidence="9" id="KW-1185">Reference proteome</keyword>
<protein>
    <submittedName>
        <fullName evidence="8">Putative Fanconi anemia group D2 protein</fullName>
    </submittedName>
</protein>
<dbReference type="PANTHER" id="PTHR32086:SF0">
    <property type="entry name" value="FANCONI ANEMIA GROUP D2 PROTEIN"/>
    <property type="match status" value="1"/>
</dbReference>
<feature type="compositionally biased region" description="Low complexity" evidence="6">
    <location>
        <begin position="12"/>
        <end position="22"/>
    </location>
</feature>
<dbReference type="GO" id="GO:0031573">
    <property type="term" value="P:mitotic intra-S DNA damage checkpoint signaling"/>
    <property type="evidence" value="ECO:0007669"/>
    <property type="project" value="TreeGrafter"/>
</dbReference>
<dbReference type="EMBL" id="MRZV01000066">
    <property type="protein sequence ID" value="PIK60065.1"/>
    <property type="molecule type" value="Genomic_DNA"/>
</dbReference>
<gene>
    <name evidence="8" type="ORF">BSL78_02970</name>
</gene>
<dbReference type="GO" id="GO:0005634">
    <property type="term" value="C:nucleus"/>
    <property type="evidence" value="ECO:0007669"/>
    <property type="project" value="UniProtKB-SubCell"/>
</dbReference>